<evidence type="ECO:0000313" key="5">
    <source>
        <dbReference type="EMBL" id="CAF1274993.1"/>
    </source>
</evidence>
<dbReference type="InterPro" id="IPR016181">
    <property type="entry name" value="Acyl_CoA_acyltransferase"/>
</dbReference>
<keyword evidence="7" id="KW-1185">Reference proteome</keyword>
<accession>A0A814M266</accession>
<dbReference type="Gene3D" id="3.40.630.30">
    <property type="match status" value="1"/>
</dbReference>
<keyword evidence="2" id="KW-0012">Acyltransferase</keyword>
<evidence type="ECO:0000313" key="4">
    <source>
        <dbReference type="EMBL" id="CAF1072954.1"/>
    </source>
</evidence>
<keyword evidence="1" id="KW-0808">Transferase</keyword>
<feature type="domain" description="N-acetyltransferase" evidence="3">
    <location>
        <begin position="24"/>
        <end position="170"/>
    </location>
</feature>
<dbReference type="PROSITE" id="PS51186">
    <property type="entry name" value="GNAT"/>
    <property type="match status" value="1"/>
</dbReference>
<dbReference type="GO" id="GO:0016747">
    <property type="term" value="F:acyltransferase activity, transferring groups other than amino-acyl groups"/>
    <property type="evidence" value="ECO:0007669"/>
    <property type="project" value="InterPro"/>
</dbReference>
<dbReference type="Pfam" id="PF00583">
    <property type="entry name" value="Acetyltransf_1"/>
    <property type="match status" value="1"/>
</dbReference>
<gene>
    <name evidence="5" type="ORF">JXQ802_LOCUS28189</name>
    <name evidence="4" type="ORF">PYM288_LOCUS18263</name>
</gene>
<dbReference type="SUPFAM" id="SSF55729">
    <property type="entry name" value="Acyl-CoA N-acyltransferases (Nat)"/>
    <property type="match status" value="1"/>
</dbReference>
<dbReference type="InterPro" id="IPR050680">
    <property type="entry name" value="YpeA/RimI_acetyltransf"/>
</dbReference>
<evidence type="ECO:0000313" key="6">
    <source>
        <dbReference type="Proteomes" id="UP000663854"/>
    </source>
</evidence>
<dbReference type="CDD" id="cd04301">
    <property type="entry name" value="NAT_SF"/>
    <property type="match status" value="1"/>
</dbReference>
<dbReference type="PANTHER" id="PTHR43420:SF12">
    <property type="entry name" value="N-ACETYLTRANSFERASE DOMAIN-CONTAINING PROTEIN"/>
    <property type="match status" value="1"/>
</dbReference>
<dbReference type="Proteomes" id="UP000663854">
    <property type="component" value="Unassembled WGS sequence"/>
</dbReference>
<evidence type="ECO:0000256" key="2">
    <source>
        <dbReference type="ARBA" id="ARBA00023315"/>
    </source>
</evidence>
<reference evidence="4" key="1">
    <citation type="submission" date="2021-02" db="EMBL/GenBank/DDBJ databases">
        <authorList>
            <person name="Nowell W R."/>
        </authorList>
    </citation>
    <scope>NUCLEOTIDE SEQUENCE</scope>
</reference>
<name>A0A814M266_9BILA</name>
<sequence>MPPEININDVYQTFAMTSNKQNQYRIRKMLETDIKTVVKIEQVTWLDESWSSQQVFDCLNHPHWQCWTLESTNNDNLILGYCFQYIYKHISHIANLCIDPNQRGHGLGETLLRYMIDYSCLFGASVIKLKVNTSNIPAYRLYDKYGFRIVQFLPQYYSKHADAYQMILRL</sequence>
<dbReference type="AlphaFoldDB" id="A0A814M266"/>
<evidence type="ECO:0000256" key="1">
    <source>
        <dbReference type="ARBA" id="ARBA00022679"/>
    </source>
</evidence>
<proteinExistence type="predicted"/>
<evidence type="ECO:0000313" key="7">
    <source>
        <dbReference type="Proteomes" id="UP000663870"/>
    </source>
</evidence>
<dbReference type="InterPro" id="IPR000182">
    <property type="entry name" value="GNAT_dom"/>
</dbReference>
<organism evidence="4 6">
    <name type="scientific">Rotaria sordida</name>
    <dbReference type="NCBI Taxonomy" id="392033"/>
    <lineage>
        <taxon>Eukaryota</taxon>
        <taxon>Metazoa</taxon>
        <taxon>Spiralia</taxon>
        <taxon>Gnathifera</taxon>
        <taxon>Rotifera</taxon>
        <taxon>Eurotatoria</taxon>
        <taxon>Bdelloidea</taxon>
        <taxon>Philodinida</taxon>
        <taxon>Philodinidae</taxon>
        <taxon>Rotaria</taxon>
    </lineage>
</organism>
<comment type="caution">
    <text evidence="4">The sequence shown here is derived from an EMBL/GenBank/DDBJ whole genome shotgun (WGS) entry which is preliminary data.</text>
</comment>
<evidence type="ECO:0000259" key="3">
    <source>
        <dbReference type="PROSITE" id="PS51186"/>
    </source>
</evidence>
<protein>
    <recommendedName>
        <fullName evidence="3">N-acetyltransferase domain-containing protein</fullName>
    </recommendedName>
</protein>
<dbReference type="EMBL" id="CAJNOH010000553">
    <property type="protein sequence ID" value="CAF1072954.1"/>
    <property type="molecule type" value="Genomic_DNA"/>
</dbReference>
<dbReference type="Proteomes" id="UP000663870">
    <property type="component" value="Unassembled WGS sequence"/>
</dbReference>
<dbReference type="EMBL" id="CAJNOL010001048">
    <property type="protein sequence ID" value="CAF1274993.1"/>
    <property type="molecule type" value="Genomic_DNA"/>
</dbReference>
<dbReference type="PANTHER" id="PTHR43420">
    <property type="entry name" value="ACETYLTRANSFERASE"/>
    <property type="match status" value="1"/>
</dbReference>